<evidence type="ECO:0000256" key="1">
    <source>
        <dbReference type="SAM" id="SignalP"/>
    </source>
</evidence>
<evidence type="ECO:0000313" key="5">
    <source>
        <dbReference type="Proteomes" id="UP000244004"/>
    </source>
</evidence>
<accession>A0A431SKF0</accession>
<dbReference type="Proteomes" id="UP000244004">
    <property type="component" value="Unassembled WGS sequence"/>
</dbReference>
<dbReference type="GO" id="GO:0019867">
    <property type="term" value="C:outer membrane"/>
    <property type="evidence" value="ECO:0007669"/>
    <property type="project" value="InterPro"/>
</dbReference>
<feature type="signal peptide" evidence="1">
    <location>
        <begin position="1"/>
        <end position="21"/>
    </location>
</feature>
<gene>
    <name evidence="3" type="ORF">C1O12_03950</name>
    <name evidence="4" type="ORF">DL189_13790</name>
</gene>
<comment type="caution">
    <text evidence="3">The sequence shown here is derived from an EMBL/GenBank/DDBJ whole genome shotgun (WGS) entry which is preliminary data.</text>
</comment>
<sequence>MKKYLLIALSFLAITSPASYAGIRSLVEDGTVLQSQIITHTREGYHPLRTLTAGTIGGVVGHQFGNGKGKTAMTVAGATAGAAASHNRQSNELAAQEVKLLIKTQSGQTIQVVQHNNGLTFNPGDKVRIITTGSNTTVEKSY</sequence>
<feature type="chain" id="PRO_5040000622" evidence="1">
    <location>
        <begin position="22"/>
        <end position="142"/>
    </location>
</feature>
<keyword evidence="1" id="KW-0732">Signal</keyword>
<evidence type="ECO:0000313" key="6">
    <source>
        <dbReference type="Proteomes" id="UP000246375"/>
    </source>
</evidence>
<dbReference type="Pfam" id="PF05433">
    <property type="entry name" value="Rick_17kDa_Anti"/>
    <property type="match status" value="1"/>
</dbReference>
<evidence type="ECO:0000313" key="4">
    <source>
        <dbReference type="EMBL" id="PXB39883.1"/>
    </source>
</evidence>
<reference evidence="3 5" key="1">
    <citation type="submission" date="2018-01" db="EMBL/GenBank/DDBJ databases">
        <title>Geographic spread and resistance mechanisms of dominant carbapenem-resistant Enterobacter cloacae complex clones ST171 and ST78.</title>
        <authorList>
            <person name="Gomez-Simmonds A."/>
            <person name="Annavajhala M.K."/>
            <person name="Wang Z."/>
            <person name="Macesic N."/>
            <person name="Hu Y."/>
            <person name="Giddins M.J."/>
            <person name="O'Malley A."/>
            <person name="Toussaint N.C."/>
            <person name="Whittier S."/>
            <person name="Torres V.J."/>
            <person name="Uhlemann A.-C."/>
        </authorList>
    </citation>
    <scope>NUCLEOTIDE SEQUENCE [LARGE SCALE GENOMIC DNA]</scope>
    <source>
        <strain evidence="3 5">78</strain>
    </source>
</reference>
<dbReference type="GeneID" id="99704790"/>
<evidence type="ECO:0000313" key="3">
    <source>
        <dbReference type="EMBL" id="PTX87594.1"/>
    </source>
</evidence>
<organism evidence="3 5">
    <name type="scientific">Enterobacter hormaechei</name>
    <dbReference type="NCBI Taxonomy" id="158836"/>
    <lineage>
        <taxon>Bacteria</taxon>
        <taxon>Pseudomonadati</taxon>
        <taxon>Pseudomonadota</taxon>
        <taxon>Gammaproteobacteria</taxon>
        <taxon>Enterobacterales</taxon>
        <taxon>Enterobacteriaceae</taxon>
        <taxon>Enterobacter</taxon>
        <taxon>Enterobacter cloacae complex</taxon>
    </lineage>
</organism>
<proteinExistence type="predicted"/>
<protein>
    <submittedName>
        <fullName evidence="3">Glycine zipper 2TM domain-containing protein</fullName>
    </submittedName>
</protein>
<dbReference type="Proteomes" id="UP000246375">
    <property type="component" value="Unassembled WGS sequence"/>
</dbReference>
<dbReference type="AlphaFoldDB" id="A0A431SKF0"/>
<evidence type="ECO:0000259" key="2">
    <source>
        <dbReference type="Pfam" id="PF05433"/>
    </source>
</evidence>
<dbReference type="RefSeq" id="WP_022647316.1">
    <property type="nucleotide sequence ID" value="NZ_AP025764.1"/>
</dbReference>
<dbReference type="EMBL" id="QHMI01000010">
    <property type="protein sequence ID" value="PXB39883.1"/>
    <property type="molecule type" value="Genomic_DNA"/>
</dbReference>
<reference evidence="4 6" key="2">
    <citation type="submission" date="2018-05" db="EMBL/GenBank/DDBJ databases">
        <title>Evaluation of testing and processing parameters for the GenePOC Carba assay.</title>
        <authorList>
            <person name="Walsh T.R."/>
        </authorList>
    </citation>
    <scope>NUCLEOTIDE SEQUENCE [LARGE SCALE GENOMIC DNA]</scope>
    <source>
        <strain evidence="4 6">PECIMP</strain>
    </source>
</reference>
<feature type="domain" description="Glycine zipper 2TM" evidence="2">
    <location>
        <begin position="54"/>
        <end position="87"/>
    </location>
</feature>
<dbReference type="InterPro" id="IPR008816">
    <property type="entry name" value="Gly_zipper_2TM_dom"/>
</dbReference>
<name>A0A431SKF0_9ENTR</name>
<dbReference type="EMBL" id="PNXT01000001">
    <property type="protein sequence ID" value="PTX87594.1"/>
    <property type="molecule type" value="Genomic_DNA"/>
</dbReference>